<dbReference type="Pfam" id="PF00412">
    <property type="entry name" value="LIM"/>
    <property type="match status" value="1"/>
</dbReference>
<dbReference type="GO" id="GO:0046872">
    <property type="term" value="F:metal ion binding"/>
    <property type="evidence" value="ECO:0007669"/>
    <property type="project" value="UniProtKB-KW"/>
</dbReference>
<evidence type="ECO:0000256" key="3">
    <source>
        <dbReference type="ARBA" id="ARBA00022833"/>
    </source>
</evidence>
<dbReference type="Gene3D" id="2.10.110.10">
    <property type="entry name" value="Cysteine Rich Protein"/>
    <property type="match status" value="1"/>
</dbReference>
<dbReference type="EMBL" id="PSQE01000005">
    <property type="protein sequence ID" value="RHN57038.1"/>
    <property type="molecule type" value="Genomic_DNA"/>
</dbReference>
<proteinExistence type="predicted"/>
<dbReference type="CDD" id="cd09396">
    <property type="entry name" value="LIM_DA1"/>
    <property type="match status" value="1"/>
</dbReference>
<dbReference type="PROSITE" id="PS00478">
    <property type="entry name" value="LIM_DOMAIN_1"/>
    <property type="match status" value="1"/>
</dbReference>
<dbReference type="PANTHER" id="PTHR24209:SF7">
    <property type="entry name" value="PROTEIN DA1-RELATED 2"/>
    <property type="match status" value="1"/>
</dbReference>
<evidence type="ECO:0000313" key="8">
    <source>
        <dbReference type="EMBL" id="RHN57038.1"/>
    </source>
</evidence>
<dbReference type="Pfam" id="PF12315">
    <property type="entry name" value="DA1-like"/>
    <property type="match status" value="1"/>
</dbReference>
<evidence type="ECO:0000256" key="4">
    <source>
        <dbReference type="ARBA" id="ARBA00023038"/>
    </source>
</evidence>
<dbReference type="InterPro" id="IPR045218">
    <property type="entry name" value="DA1-like"/>
</dbReference>
<keyword evidence="2" id="KW-0677">Repeat</keyword>
<dbReference type="InterPro" id="IPR022087">
    <property type="entry name" value="DA1-like_dom"/>
</dbReference>
<dbReference type="Gramene" id="rna32526">
    <property type="protein sequence ID" value="RHN57038.1"/>
    <property type="gene ID" value="gene32526"/>
</dbReference>
<dbReference type="PROSITE" id="PS50023">
    <property type="entry name" value="LIM_DOMAIN_2"/>
    <property type="match status" value="1"/>
</dbReference>
<keyword evidence="1 5" id="KW-0479">Metal-binding</keyword>
<feature type="domain" description="LIM zinc-binding" evidence="7">
    <location>
        <begin position="253"/>
        <end position="313"/>
    </location>
</feature>
<dbReference type="InterPro" id="IPR001781">
    <property type="entry name" value="Znf_LIM"/>
</dbReference>
<evidence type="ECO:0000256" key="6">
    <source>
        <dbReference type="SAM" id="MobiDB-lite"/>
    </source>
</evidence>
<evidence type="ECO:0000259" key="7">
    <source>
        <dbReference type="PROSITE" id="PS50023"/>
    </source>
</evidence>
<evidence type="ECO:0000256" key="5">
    <source>
        <dbReference type="PROSITE-ProRule" id="PRU00125"/>
    </source>
</evidence>
<gene>
    <name evidence="8" type="ORF">MtrunA17_Chr5g0436051</name>
</gene>
<dbReference type="Proteomes" id="UP000265566">
    <property type="component" value="Chromosome 5"/>
</dbReference>
<feature type="region of interest" description="Disordered" evidence="6">
    <location>
        <begin position="155"/>
        <end position="214"/>
    </location>
</feature>
<keyword evidence="4 5" id="KW-0440">LIM domain</keyword>
<accession>A0A396HX06</accession>
<sequence length="616" mass="69810">MNMKYMRANTALYIMILYCFFLSLIGSLQSTLNLIFSSSADSLKHHLSATFSSLLSKPRISLIPLLISSLFQPLLTIHLQCLFFSISLSLCHFHSSSSSSSSSSFSPHSPTLMAPSSDHINHLSHPCIYGDYVSSHPERKSGFMKWLSKLFKGGSNRGRSGRHHYDSAEEGMSWRAPSRALDDRARAQKEKEDLGHAMSLSSAEDMKRPNAHQGYRWGEENNEDYGKALHDNFNSSAHPPYAPAPFYPNEYRRLCGGCNQEIIYGNCLGCMDTYFHPDCFRCHSCRSPITEREFSLSGKHPYHKSCFKELTHPKCEVCFQFIPINAAGLIEYRCHPFWSQKYCPSHEYDNTARCCSCERLEPRNTKYYRLEDGRSLCLECMESAIMDTGDCQPLYHSIRDYYEGMHMRIDQQVPMLLVEREALNDAIVGEKTGFHHLPETRGLCLSEEQTVTSIHRRPRIGGHRLIGMRTQPQKLIRKCEVTAILVLYGLPRLLTGAILAHELMHAWLRLKGYRNLSPEVEEGICQVLSYMWLESEVMPTTNSHCMASTSTAVASSSKKGAKSHVENKLGEFFKNQIVNDSSPAYGGGFRAANEAVNKYGLRSTLEHIRLTGFFPV</sequence>
<name>A0A396HX06_MEDTR</name>
<dbReference type="SMART" id="SM00132">
    <property type="entry name" value="LIM"/>
    <property type="match status" value="1"/>
</dbReference>
<comment type="caution">
    <text evidence="8">The sequence shown here is derived from an EMBL/GenBank/DDBJ whole genome shotgun (WGS) entry which is preliminary data.</text>
</comment>
<dbReference type="PANTHER" id="PTHR24209">
    <property type="entry name" value="PROTEIN DA1-RELATED 2"/>
    <property type="match status" value="1"/>
</dbReference>
<dbReference type="AlphaFoldDB" id="A0A396HX06"/>
<dbReference type="FunFam" id="2.10.110.10:FF:000107">
    <property type="entry name" value="Protein DA1-related 2"/>
    <property type="match status" value="1"/>
</dbReference>
<dbReference type="SUPFAM" id="SSF57716">
    <property type="entry name" value="Glucocorticoid receptor-like (DNA-binding domain)"/>
    <property type="match status" value="1"/>
</dbReference>
<keyword evidence="3 5" id="KW-0862">Zinc</keyword>
<evidence type="ECO:0000256" key="2">
    <source>
        <dbReference type="ARBA" id="ARBA00022737"/>
    </source>
</evidence>
<protein>
    <submittedName>
        <fullName evidence="8">Putative transcription factor interactor and regulator LIM family</fullName>
    </submittedName>
</protein>
<evidence type="ECO:0000256" key="1">
    <source>
        <dbReference type="ARBA" id="ARBA00022723"/>
    </source>
</evidence>
<reference evidence="8" key="1">
    <citation type="journal article" date="2018" name="Nat. Plants">
        <title>Whole-genome landscape of Medicago truncatula symbiotic genes.</title>
        <authorList>
            <person name="Pecrix Y."/>
            <person name="Gamas P."/>
            <person name="Carrere S."/>
        </authorList>
    </citation>
    <scope>NUCLEOTIDE SEQUENCE</scope>
    <source>
        <tissue evidence="8">Leaves</tissue>
    </source>
</reference>
<feature type="compositionally biased region" description="Basic and acidic residues" evidence="6">
    <location>
        <begin position="180"/>
        <end position="195"/>
    </location>
</feature>
<organism evidence="8">
    <name type="scientific">Medicago truncatula</name>
    <name type="common">Barrel medic</name>
    <name type="synonym">Medicago tribuloides</name>
    <dbReference type="NCBI Taxonomy" id="3880"/>
    <lineage>
        <taxon>Eukaryota</taxon>
        <taxon>Viridiplantae</taxon>
        <taxon>Streptophyta</taxon>
        <taxon>Embryophyta</taxon>
        <taxon>Tracheophyta</taxon>
        <taxon>Spermatophyta</taxon>
        <taxon>Magnoliopsida</taxon>
        <taxon>eudicotyledons</taxon>
        <taxon>Gunneridae</taxon>
        <taxon>Pentapetalae</taxon>
        <taxon>rosids</taxon>
        <taxon>fabids</taxon>
        <taxon>Fabales</taxon>
        <taxon>Fabaceae</taxon>
        <taxon>Papilionoideae</taxon>
        <taxon>50 kb inversion clade</taxon>
        <taxon>NPAAA clade</taxon>
        <taxon>Hologalegina</taxon>
        <taxon>IRL clade</taxon>
        <taxon>Trifolieae</taxon>
        <taxon>Medicago</taxon>
    </lineage>
</organism>